<name>A0A5E4R1G0_9NEOP</name>
<evidence type="ECO:0000313" key="8">
    <source>
        <dbReference type="Proteomes" id="UP000324832"/>
    </source>
</evidence>
<keyword evidence="3" id="KW-0964">Secreted</keyword>
<dbReference type="PRINTS" id="PR00821">
    <property type="entry name" value="TAGLIPASE"/>
</dbReference>
<dbReference type="GO" id="GO:0016298">
    <property type="term" value="F:lipase activity"/>
    <property type="evidence" value="ECO:0007669"/>
    <property type="project" value="InterPro"/>
</dbReference>
<feature type="chain" id="PRO_5022753291" description="Lipase domain-containing protein" evidence="5">
    <location>
        <begin position="18"/>
        <end position="298"/>
    </location>
</feature>
<evidence type="ECO:0000256" key="1">
    <source>
        <dbReference type="ARBA" id="ARBA00004613"/>
    </source>
</evidence>
<evidence type="ECO:0000256" key="5">
    <source>
        <dbReference type="SAM" id="SignalP"/>
    </source>
</evidence>
<sequence>MLLKVLLVSAAFAVCHGEIEVDPAAAKQGSLNFYIGFTREESRDGIIFDSTVDSIETVGFNSTLTTTIIVHGHQGTAYTSLNPTVKDSLLISEEANVIIVDWSQYSLQSYTNAVSAVPSVGTYLAALIEQLVIAGVATLDSVHIVGFNLGAHVAGYAGRTLNGDVARITGLDPSGNQWGTNSQRLRSSDAKYVEVIHTDGSGLFANGIGTPLGHVDFFPNGGQSQPGCLLSSDCSHNRAWELFAATLQFDHLLANQCTSLNEMWWNKCRGFTMPMGKNTLSKLGSGIYRVNTGRTYPY</sequence>
<evidence type="ECO:0000256" key="2">
    <source>
        <dbReference type="ARBA" id="ARBA00010701"/>
    </source>
</evidence>
<feature type="signal peptide" evidence="5">
    <location>
        <begin position="1"/>
        <end position="17"/>
    </location>
</feature>
<dbReference type="PANTHER" id="PTHR11610:SF173">
    <property type="entry name" value="LIPASE DOMAIN-CONTAINING PROTEIN-RELATED"/>
    <property type="match status" value="1"/>
</dbReference>
<keyword evidence="8" id="KW-1185">Reference proteome</keyword>
<keyword evidence="5" id="KW-0732">Signal</keyword>
<dbReference type="GO" id="GO:0005615">
    <property type="term" value="C:extracellular space"/>
    <property type="evidence" value="ECO:0007669"/>
    <property type="project" value="TreeGrafter"/>
</dbReference>
<dbReference type="AlphaFoldDB" id="A0A5E4R1G0"/>
<dbReference type="SUPFAM" id="SSF53474">
    <property type="entry name" value="alpha/beta-Hydrolases"/>
    <property type="match status" value="1"/>
</dbReference>
<accession>A0A5E4R1G0</accession>
<dbReference type="GO" id="GO:0016042">
    <property type="term" value="P:lipid catabolic process"/>
    <property type="evidence" value="ECO:0007669"/>
    <property type="project" value="TreeGrafter"/>
</dbReference>
<reference evidence="7 8" key="1">
    <citation type="submission" date="2017-07" db="EMBL/GenBank/DDBJ databases">
        <authorList>
            <person name="Talla V."/>
            <person name="Backstrom N."/>
        </authorList>
    </citation>
    <scope>NUCLEOTIDE SEQUENCE [LARGE SCALE GENOMIC DNA]</scope>
</reference>
<evidence type="ECO:0000256" key="3">
    <source>
        <dbReference type="ARBA" id="ARBA00022525"/>
    </source>
</evidence>
<comment type="subcellular location">
    <subcellularLocation>
        <location evidence="1">Secreted</location>
    </subcellularLocation>
</comment>
<dbReference type="Pfam" id="PF00151">
    <property type="entry name" value="Lipase"/>
    <property type="match status" value="1"/>
</dbReference>
<evidence type="ECO:0000313" key="7">
    <source>
        <dbReference type="EMBL" id="VVD04155.1"/>
    </source>
</evidence>
<dbReference type="InterPro" id="IPR029058">
    <property type="entry name" value="AB_hydrolase_fold"/>
</dbReference>
<evidence type="ECO:0000256" key="4">
    <source>
        <dbReference type="RuleBase" id="RU004262"/>
    </source>
</evidence>
<dbReference type="InterPro" id="IPR000734">
    <property type="entry name" value="TAG_lipase"/>
</dbReference>
<dbReference type="InterPro" id="IPR013818">
    <property type="entry name" value="Lipase"/>
</dbReference>
<feature type="domain" description="Lipase" evidence="6">
    <location>
        <begin position="24"/>
        <end position="270"/>
    </location>
</feature>
<comment type="similarity">
    <text evidence="2 4">Belongs to the AB hydrolase superfamily. Lipase family.</text>
</comment>
<protein>
    <recommendedName>
        <fullName evidence="6">Lipase domain-containing protein</fullName>
    </recommendedName>
</protein>
<dbReference type="GO" id="GO:0017171">
    <property type="term" value="F:serine hydrolase activity"/>
    <property type="evidence" value="ECO:0007669"/>
    <property type="project" value="TreeGrafter"/>
</dbReference>
<proteinExistence type="inferred from homology"/>
<gene>
    <name evidence="7" type="ORF">LSINAPIS_LOCUS13977</name>
</gene>
<dbReference type="EMBL" id="FZQP02006836">
    <property type="protein sequence ID" value="VVD04155.1"/>
    <property type="molecule type" value="Genomic_DNA"/>
</dbReference>
<dbReference type="PANTHER" id="PTHR11610">
    <property type="entry name" value="LIPASE"/>
    <property type="match status" value="1"/>
</dbReference>
<dbReference type="Proteomes" id="UP000324832">
    <property type="component" value="Unassembled WGS sequence"/>
</dbReference>
<organism evidence="7 8">
    <name type="scientific">Leptidea sinapis</name>
    <dbReference type="NCBI Taxonomy" id="189913"/>
    <lineage>
        <taxon>Eukaryota</taxon>
        <taxon>Metazoa</taxon>
        <taxon>Ecdysozoa</taxon>
        <taxon>Arthropoda</taxon>
        <taxon>Hexapoda</taxon>
        <taxon>Insecta</taxon>
        <taxon>Pterygota</taxon>
        <taxon>Neoptera</taxon>
        <taxon>Endopterygota</taxon>
        <taxon>Lepidoptera</taxon>
        <taxon>Glossata</taxon>
        <taxon>Ditrysia</taxon>
        <taxon>Papilionoidea</taxon>
        <taxon>Pieridae</taxon>
        <taxon>Dismorphiinae</taxon>
        <taxon>Leptidea</taxon>
    </lineage>
</organism>
<dbReference type="Gene3D" id="3.40.50.1820">
    <property type="entry name" value="alpha/beta hydrolase"/>
    <property type="match status" value="1"/>
</dbReference>
<evidence type="ECO:0000259" key="6">
    <source>
        <dbReference type="Pfam" id="PF00151"/>
    </source>
</evidence>